<feature type="signal peptide" evidence="5">
    <location>
        <begin position="1"/>
        <end position="18"/>
    </location>
</feature>
<sequence length="731" mass="82338">MGWWGPAKGVPLIAFVVAEVPIPTSEVSSRSNVPIIVKRLQEALQVKLKHIFRAVHLIPLSSEGNAGHAPPEVRTNFSRSLFTIPTGPQPFIHIVPATAFATTSSMNDIKNFPMSYTFEEPISLSSWLSRLSDSRNEPKPRQSSKQNQLSSILDDYGDRLLRNFVAHWVKAATSKSRKGNDPKQPDVPLPTAIQFFSAVVPLKALLYGIEVKDGEDNFKKAVIGQSPGAKGMIQQIDVVLRKKIKDTVEIERVFSRTNSLDIMRKCIETYLQESPPYYTQKYHLWKREKVMHLYKSLSRGPCAAEYGLRLEKECNLIWTQGRQACEHISLTGKECRLKLGHGKRTAENDDRSTKHVRDDRIMAGSSRHSSGCNFFHSCNCGKSQRLREDPFDVRDANFGFYDKFTCCLADGHAAIDYQGSQLGKNQNLVLRQEFPLSDASLLYLGPASSYRNSVGLERYEGIANNTNYMLPWTLATKAELATRNQQRPPVEPNPKTIDKSEWPLPGKLSEVVNLPTKPASLPMSNLEAFPALGTVPAAEATKVPEEPKKEKRRRDARRRDKEHRLEGLVRGYVGAEYECPLGHRFLSCADGRVCKLGHKGHPKEHGNYFVHQDLPLFVLCLCSFANHSDKPKSDITAQLQRLYMVTPAEVPVTIAVNPIVKFKGENDEMLNLKIFDDAIILPPNGVYVLRLPYIYQHDGKPILPKADVQKRVSNGFLQKDCLKVHFLDDHR</sequence>
<evidence type="ECO:0000313" key="7">
    <source>
        <dbReference type="Proteomes" id="UP000605846"/>
    </source>
</evidence>
<evidence type="ECO:0000313" key="6">
    <source>
        <dbReference type="EMBL" id="KAF7727830.1"/>
    </source>
</evidence>
<accession>A0A8H7EQ30</accession>
<name>A0A8H7EQ30_9FUNG</name>
<keyword evidence="5" id="KW-0732">Signal</keyword>
<dbReference type="PANTHER" id="PTHR13091:SF0">
    <property type="entry name" value="NONSENSE-MEDIATED MRNA DECAY FACTOR SMG8"/>
    <property type="match status" value="1"/>
</dbReference>
<dbReference type="OrthoDB" id="63589at2759"/>
<keyword evidence="7" id="KW-1185">Reference proteome</keyword>
<dbReference type="PANTHER" id="PTHR13091">
    <property type="entry name" value="AMPLIFIED IN BREAST CANCER 2-RELATED"/>
    <property type="match status" value="1"/>
</dbReference>
<evidence type="ECO:0000256" key="5">
    <source>
        <dbReference type="SAM" id="SignalP"/>
    </source>
</evidence>
<organism evidence="6 7">
    <name type="scientific">Apophysomyces ossiformis</name>
    <dbReference type="NCBI Taxonomy" id="679940"/>
    <lineage>
        <taxon>Eukaryota</taxon>
        <taxon>Fungi</taxon>
        <taxon>Fungi incertae sedis</taxon>
        <taxon>Mucoromycota</taxon>
        <taxon>Mucoromycotina</taxon>
        <taxon>Mucoromycetes</taxon>
        <taxon>Mucorales</taxon>
        <taxon>Mucorineae</taxon>
        <taxon>Mucoraceae</taxon>
        <taxon>Apophysomyces</taxon>
    </lineage>
</organism>
<proteinExistence type="inferred from homology"/>
<dbReference type="Proteomes" id="UP000605846">
    <property type="component" value="Unassembled WGS sequence"/>
</dbReference>
<comment type="similarity">
    <text evidence="1">Belongs to the SMG8 family.</text>
</comment>
<dbReference type="InterPro" id="IPR019354">
    <property type="entry name" value="SMG8-like"/>
</dbReference>
<feature type="region of interest" description="Disordered" evidence="4">
    <location>
        <begin position="483"/>
        <end position="502"/>
    </location>
</feature>
<evidence type="ECO:0000256" key="4">
    <source>
        <dbReference type="SAM" id="MobiDB-lite"/>
    </source>
</evidence>
<evidence type="ECO:0000256" key="1">
    <source>
        <dbReference type="ARBA" id="ARBA00006443"/>
    </source>
</evidence>
<dbReference type="GO" id="GO:0000184">
    <property type="term" value="P:nuclear-transcribed mRNA catabolic process, nonsense-mediated decay"/>
    <property type="evidence" value="ECO:0007669"/>
    <property type="project" value="UniProtKB-KW"/>
</dbReference>
<evidence type="ECO:0000256" key="2">
    <source>
        <dbReference type="ARBA" id="ARBA00023161"/>
    </source>
</evidence>
<evidence type="ECO:0000256" key="3">
    <source>
        <dbReference type="ARBA" id="ARBA00029509"/>
    </source>
</evidence>
<dbReference type="AlphaFoldDB" id="A0A8H7EQ30"/>
<gene>
    <name evidence="6" type="ORF">EC973_006943</name>
</gene>
<dbReference type="Pfam" id="PF10220">
    <property type="entry name" value="Smg8_Smg9"/>
    <property type="match status" value="2"/>
</dbReference>
<comment type="caution">
    <text evidence="6">The sequence shown here is derived from an EMBL/GenBank/DDBJ whole genome shotgun (WGS) entry which is preliminary data.</text>
</comment>
<reference evidence="6" key="1">
    <citation type="submission" date="2020-01" db="EMBL/GenBank/DDBJ databases">
        <title>Genome Sequencing of Three Apophysomyces-Like Fungal Strains Confirms a Novel Fungal Genus in the Mucoromycota with divergent Burkholderia-like Endosymbiotic Bacteria.</title>
        <authorList>
            <person name="Stajich J.E."/>
            <person name="Macias A.M."/>
            <person name="Carter-House D."/>
            <person name="Lovett B."/>
            <person name="Kasson L.R."/>
            <person name="Berry K."/>
            <person name="Grigoriev I."/>
            <person name="Chang Y."/>
            <person name="Spatafora J."/>
            <person name="Kasson M.T."/>
        </authorList>
    </citation>
    <scope>NUCLEOTIDE SEQUENCE</scope>
    <source>
        <strain evidence="6">NRRL A-21654</strain>
    </source>
</reference>
<keyword evidence="2" id="KW-0866">Nonsense-mediated mRNA decay</keyword>
<dbReference type="EMBL" id="JABAYA010000048">
    <property type="protein sequence ID" value="KAF7727830.1"/>
    <property type="molecule type" value="Genomic_DNA"/>
</dbReference>
<feature type="region of interest" description="Disordered" evidence="4">
    <location>
        <begin position="537"/>
        <end position="562"/>
    </location>
</feature>
<protein>
    <recommendedName>
        <fullName evidence="3">Nonsense-mediated mRNA decay factor SMG8</fullName>
    </recommendedName>
</protein>
<feature type="chain" id="PRO_5034001060" description="Nonsense-mediated mRNA decay factor SMG8" evidence="5">
    <location>
        <begin position="19"/>
        <end position="731"/>
    </location>
</feature>